<dbReference type="EMBL" id="ASXJ01000034">
    <property type="protein sequence ID" value="ERM03197.1"/>
    <property type="molecule type" value="Genomic_DNA"/>
</dbReference>
<dbReference type="Gene3D" id="3.30.300.20">
    <property type="match status" value="1"/>
</dbReference>
<comment type="caution">
    <text evidence="1">The sequence shown here is derived from an EMBL/GenBank/DDBJ whole genome shotgun (WGS) entry which is preliminary data.</text>
</comment>
<protein>
    <submittedName>
        <fullName evidence="1">ABC transporter ATP-binding protein</fullName>
    </submittedName>
</protein>
<sequence length="141" mass="15195">MSELKVRTRETGAVAEMPHGKLPVITTPTGGVVEIVTSVSQAGFNPLDLIYSSVAACMALSARIAAGKLELKDKLTDVRVEVKGDKAHEGPSRIERFDITFHFGGDLTGGDEKHRLAEMAEEICTVSNTLRGEPQFDLKVS</sequence>
<dbReference type="SUPFAM" id="SSF82784">
    <property type="entry name" value="OsmC-like"/>
    <property type="match status" value="1"/>
</dbReference>
<dbReference type="AlphaFoldDB" id="U4VJX3"/>
<proteinExistence type="predicted"/>
<dbReference type="GO" id="GO:0005524">
    <property type="term" value="F:ATP binding"/>
    <property type="evidence" value="ECO:0007669"/>
    <property type="project" value="UniProtKB-KW"/>
</dbReference>
<accession>U4VJX3</accession>
<evidence type="ECO:0000313" key="1">
    <source>
        <dbReference type="EMBL" id="ERM03197.1"/>
    </source>
</evidence>
<dbReference type="InterPro" id="IPR003718">
    <property type="entry name" value="OsmC/Ohr_fam"/>
</dbReference>
<gene>
    <name evidence="1" type="ORF">Q644_12690</name>
</gene>
<keyword evidence="1" id="KW-0547">Nucleotide-binding</keyword>
<organism evidence="1 2">
    <name type="scientific">Brucella intermedia 229E</name>
    <dbReference type="NCBI Taxonomy" id="1337887"/>
    <lineage>
        <taxon>Bacteria</taxon>
        <taxon>Pseudomonadati</taxon>
        <taxon>Pseudomonadota</taxon>
        <taxon>Alphaproteobacteria</taxon>
        <taxon>Hyphomicrobiales</taxon>
        <taxon>Brucellaceae</taxon>
        <taxon>Brucella/Ochrobactrum group</taxon>
        <taxon>Brucella</taxon>
    </lineage>
</organism>
<dbReference type="Pfam" id="PF02566">
    <property type="entry name" value="OsmC"/>
    <property type="match status" value="1"/>
</dbReference>
<evidence type="ECO:0000313" key="2">
    <source>
        <dbReference type="Proteomes" id="UP000016842"/>
    </source>
</evidence>
<dbReference type="Proteomes" id="UP000016842">
    <property type="component" value="Unassembled WGS sequence"/>
</dbReference>
<dbReference type="PATRIC" id="fig|1337887.3.peg.749"/>
<dbReference type="InterPro" id="IPR015946">
    <property type="entry name" value="KH_dom-like_a/b"/>
</dbReference>
<name>U4VJX3_9HYPH</name>
<keyword evidence="1" id="KW-0067">ATP-binding</keyword>
<dbReference type="InterPro" id="IPR036102">
    <property type="entry name" value="OsmC/Ohrsf"/>
</dbReference>
<reference evidence="1 2" key="1">
    <citation type="journal article" date="2014" name="FEMS Microbiol. Lett.">
        <title>Genome sequencing analysis reveals virulence-related gene content of Ochrobactrum intermedium strain 229E, a urease-positive strain isolated from the human gastric niche.</title>
        <authorList>
            <person name="Kulkarni G.J."/>
            <person name="Shetty S."/>
            <person name="Dharne M.S."/>
            <person name="Shouche Y.S."/>
        </authorList>
    </citation>
    <scope>NUCLEOTIDE SEQUENCE [LARGE SCALE GENOMIC DNA]</scope>
    <source>
        <strain evidence="1 2">229E</strain>
    </source>
</reference>